<dbReference type="PANTHER" id="PTHR43520:SF8">
    <property type="entry name" value="P-TYPE CU(+) TRANSPORTER"/>
    <property type="match status" value="1"/>
</dbReference>
<dbReference type="EMBL" id="CAIIXF020000002">
    <property type="protein sequence ID" value="CAH1777961.1"/>
    <property type="molecule type" value="Genomic_DNA"/>
</dbReference>
<dbReference type="CDD" id="cd00371">
    <property type="entry name" value="HMA"/>
    <property type="match status" value="7"/>
</dbReference>
<keyword evidence="7" id="KW-0677">Repeat</keyword>
<dbReference type="InterPro" id="IPR023298">
    <property type="entry name" value="ATPase_P-typ_TM_dom_sf"/>
</dbReference>
<comment type="similarity">
    <text evidence="2 17">Belongs to the cation transport ATPase (P-type) (TC 3.A.3) family. Type IB subfamily.</text>
</comment>
<evidence type="ECO:0000256" key="7">
    <source>
        <dbReference type="ARBA" id="ARBA00022737"/>
    </source>
</evidence>
<dbReference type="Proteomes" id="UP000749559">
    <property type="component" value="Unassembled WGS sequence"/>
</dbReference>
<dbReference type="FunFam" id="3.40.50.1000:FF:000031">
    <property type="entry name" value="Probable copper-transporting ATPase HMA5"/>
    <property type="match status" value="1"/>
</dbReference>
<feature type="transmembrane region" description="Helical" evidence="17">
    <location>
        <begin position="721"/>
        <end position="743"/>
    </location>
</feature>
<reference evidence="19" key="1">
    <citation type="submission" date="2022-03" db="EMBL/GenBank/DDBJ databases">
        <authorList>
            <person name="Martin C."/>
        </authorList>
    </citation>
    <scope>NUCLEOTIDE SEQUENCE</scope>
</reference>
<dbReference type="SUPFAM" id="SSF56784">
    <property type="entry name" value="HAD-like"/>
    <property type="match status" value="1"/>
</dbReference>
<dbReference type="SUPFAM" id="SSF81665">
    <property type="entry name" value="Calcium ATPase, transmembrane domain M"/>
    <property type="match status" value="1"/>
</dbReference>
<dbReference type="PANTHER" id="PTHR43520">
    <property type="entry name" value="ATP7, ISOFORM B"/>
    <property type="match status" value="1"/>
</dbReference>
<evidence type="ECO:0000256" key="3">
    <source>
        <dbReference type="ARBA" id="ARBA00012517"/>
    </source>
</evidence>
<feature type="transmembrane region" description="Helical" evidence="17">
    <location>
        <begin position="994"/>
        <end position="1013"/>
    </location>
</feature>
<accession>A0A8J1TIE1</accession>
<dbReference type="CDD" id="cd02094">
    <property type="entry name" value="P-type_ATPase_Cu-like"/>
    <property type="match status" value="1"/>
</dbReference>
<evidence type="ECO:0000256" key="5">
    <source>
        <dbReference type="ARBA" id="ARBA00022692"/>
    </source>
</evidence>
<dbReference type="InterPro" id="IPR001757">
    <property type="entry name" value="P_typ_ATPase"/>
</dbReference>
<dbReference type="Gene3D" id="3.30.70.100">
    <property type="match status" value="7"/>
</dbReference>
<dbReference type="GO" id="GO:0043682">
    <property type="term" value="F:P-type divalent copper transporter activity"/>
    <property type="evidence" value="ECO:0007669"/>
    <property type="project" value="TreeGrafter"/>
</dbReference>
<keyword evidence="10 17" id="KW-0067">ATP-binding</keyword>
<evidence type="ECO:0000256" key="14">
    <source>
        <dbReference type="ARBA" id="ARBA00023008"/>
    </source>
</evidence>
<evidence type="ECO:0000256" key="13">
    <source>
        <dbReference type="ARBA" id="ARBA00022989"/>
    </source>
</evidence>
<dbReference type="GO" id="GO:0055070">
    <property type="term" value="P:copper ion homeostasis"/>
    <property type="evidence" value="ECO:0007669"/>
    <property type="project" value="TreeGrafter"/>
</dbReference>
<evidence type="ECO:0000256" key="10">
    <source>
        <dbReference type="ARBA" id="ARBA00022840"/>
    </source>
</evidence>
<keyword evidence="4" id="KW-0813">Transport</keyword>
<dbReference type="Gene3D" id="1.20.1110.10">
    <property type="entry name" value="Calcium-transporting ATPase, transmembrane domain"/>
    <property type="match status" value="1"/>
</dbReference>
<feature type="transmembrane region" description="Helical" evidence="17">
    <location>
        <begin position="790"/>
        <end position="808"/>
    </location>
</feature>
<keyword evidence="6 17" id="KW-0479">Metal-binding</keyword>
<dbReference type="InterPro" id="IPR008250">
    <property type="entry name" value="ATPase_P-typ_transduc_dom_A_sf"/>
</dbReference>
<dbReference type="FunFam" id="2.70.150.10:FF:000002">
    <property type="entry name" value="Copper-transporting ATPase 1, putative"/>
    <property type="match status" value="1"/>
</dbReference>
<sequence>MAEVAVISVEGMMCHNCVDKIEAHLMAIEGVKAAKVSLQNHDAVVQYDSTKTNTASLVAGINTLTSLDGQAFLASEISQHYSDTIIGIDGMTCMSCVRNIEGNISTKPGIKLIKVSLDEKLARVKYDSQLMEPETIREMIDDMGFEAVIGPLIKPVVPPIIDVPNVPQTTRVLVEGMTCQSCVKNIEMNISERPGINAIKVYLEAKEAIVTFDPTLTDPEKIREQIDDMGFEAKLPTVSHKAVLDEFDVLAQRNVGGVTEETCTVSIEGMTCQSCVKTIEMNIGEKPGILSIKVSLEEERGVVRYKTSDWSANKVAEAIDDMGFDARVIDGRESNIPSTKTVTISIKGMTCHSCVKTIESNMADKPGVTSIRVNLASEIGVIVYNDKKTTLSELREMVDDMGFDAKLPPGEENMNSAAIIPSIEISGLNGSSHPDSLKASGSSKLDSLKPSGSKVSLQKLDKSSPNGSVRVKFTKKAGIDSEEDDELEKCHLKVTGMTCASCVQTIEKSLVKIEGVHNVLVALMAQKAEVRYDPAYILPSRIANKVIELGFNATVLDTETVGQGTVELHIEGMTCASCVYLIEQGVMKKPGIVSAVVALATSKGRFEFETDQTGPRDIIDAIKSLGYEASLITDDQKGVDQMEHKTMIARWRRSFFISLIFGLPCIIIMMYFMFSMLANKSPHVAPSNTTDSNISTPAPTSKPRYNSGHYMVCPGLSLETLLLWILSTPVQFVGGRYFYIQAWKALKHRNTNMDVLIVLATNIAYFYSVTVVIVAMVMKEAGSPKTFFDTPPMLLVFITLGRWLEHVAKGKTSEALSKLLSLQAVEANLVELDKDGNIVNETQISIDLVQRGDILKVVPGEKIPVDAKVIHGASTCDESLITGEAMPVQKEVGNDVIGGSINQNGALLLEATHVGADGALAQIVKLVEEAQTSKAPIQALADKIAGYFVPMVCIVSSLTLIVWIVIGYTNIYNIDPEFDPEIGPSKDEVIFEHAFKFAITVLCIACPCALGLATPTAVMVGTGVGATNGILIKGGEPLETAHKVNSIIFDKTGTVTHGVPKVARIAVFVEESVCTLQRLLAIAGTAEGSSEHPIAVAIVSYVKKHLNTDALGKVTDFQAVPGCGLKCKVSHLDLMLNSNQSDSNRRNSATSFQVQIDGVTTDVVNESSVQEITDLQSSSGVSNDVAHDVLIGNREWMGRNGLFITPEVDEKMAEQESLGQTAVLCAIDGVLIAMLAVADTVKPEAHLAIHTLNQMGLNVVLLTGDNRKTAAAIAKQVGIRNVFAEVLPSHKVAKVRQLQDQGHVVAMVGDGVNDSPALAQADIGVAIGTGTDVAVEAADIVLIRNDLLDVVAAMCLSKVTVRRIRINFFAATIYNLVGIPIAAGVLLPIGLALQPWMASAAMALSSVSVVCSSLLLKLWKKPCKENLMKGSYFEAYRADQAGENSHLIQVHRGIEEEILDLKGSQKGSMKGSLKGSILAKLSNSLKGEFKPKSTDQKSLLELDDMAEDQSKFLETEDDAYEMEQYKRHSKTQFY</sequence>
<keyword evidence="15" id="KW-0406">Ion transport</keyword>
<keyword evidence="9" id="KW-0187">Copper transport</keyword>
<feature type="transmembrane region" description="Helical" evidence="17">
    <location>
        <begin position="1396"/>
        <end position="1419"/>
    </location>
</feature>
<gene>
    <name evidence="19" type="ORF">OFUS_LOCUS4941</name>
</gene>
<dbReference type="InterPro" id="IPR018303">
    <property type="entry name" value="ATPase_P-typ_P_site"/>
</dbReference>
<keyword evidence="12" id="KW-1278">Translocase</keyword>
<keyword evidence="11" id="KW-0460">Magnesium</keyword>
<evidence type="ECO:0000256" key="15">
    <source>
        <dbReference type="ARBA" id="ARBA00023065"/>
    </source>
</evidence>
<evidence type="ECO:0000256" key="8">
    <source>
        <dbReference type="ARBA" id="ARBA00022741"/>
    </source>
</evidence>
<dbReference type="InterPro" id="IPR017969">
    <property type="entry name" value="Heavy-metal-associated_CS"/>
</dbReference>
<dbReference type="GO" id="GO:0005524">
    <property type="term" value="F:ATP binding"/>
    <property type="evidence" value="ECO:0007669"/>
    <property type="project" value="UniProtKB-UniRule"/>
</dbReference>
<feature type="compositionally biased region" description="Polar residues" evidence="18">
    <location>
        <begin position="431"/>
        <end position="445"/>
    </location>
</feature>
<dbReference type="PROSITE" id="PS50846">
    <property type="entry name" value="HMA_2"/>
    <property type="match status" value="7"/>
</dbReference>
<dbReference type="EC" id="7.2.2.8" evidence="3"/>
<evidence type="ECO:0000256" key="6">
    <source>
        <dbReference type="ARBA" id="ARBA00022723"/>
    </source>
</evidence>
<feature type="transmembrane region" description="Helical" evidence="17">
    <location>
        <begin position="944"/>
        <end position="966"/>
    </location>
</feature>
<evidence type="ECO:0000256" key="12">
    <source>
        <dbReference type="ARBA" id="ARBA00022967"/>
    </source>
</evidence>
<dbReference type="Pfam" id="PF00122">
    <property type="entry name" value="E1-E2_ATPase"/>
    <property type="match status" value="1"/>
</dbReference>
<dbReference type="Gene3D" id="2.70.150.10">
    <property type="entry name" value="Calcium-transporting ATPase, cytoplasmic transduction domain A"/>
    <property type="match status" value="1"/>
</dbReference>
<feature type="transmembrane region" description="Helical" evidence="17">
    <location>
        <begin position="1368"/>
        <end position="1390"/>
    </location>
</feature>
<dbReference type="InterPro" id="IPR036412">
    <property type="entry name" value="HAD-like_sf"/>
</dbReference>
<evidence type="ECO:0000256" key="2">
    <source>
        <dbReference type="ARBA" id="ARBA00006024"/>
    </source>
</evidence>
<dbReference type="NCBIfam" id="TIGR00003">
    <property type="entry name" value="copper ion binding protein"/>
    <property type="match status" value="7"/>
</dbReference>
<evidence type="ECO:0000256" key="1">
    <source>
        <dbReference type="ARBA" id="ARBA00004166"/>
    </source>
</evidence>
<name>A0A8J1TIE1_OWEFU</name>
<evidence type="ECO:0000256" key="17">
    <source>
        <dbReference type="RuleBase" id="RU362081"/>
    </source>
</evidence>
<dbReference type="InterPro" id="IPR023299">
    <property type="entry name" value="ATPase_P-typ_cyto_dom_N"/>
</dbReference>
<dbReference type="Gene3D" id="3.40.1110.10">
    <property type="entry name" value="Calcium-transporting ATPase, cytoplasmic domain N"/>
    <property type="match status" value="1"/>
</dbReference>
<dbReference type="Gene3D" id="3.40.50.1000">
    <property type="entry name" value="HAD superfamily/HAD-like"/>
    <property type="match status" value="1"/>
</dbReference>
<dbReference type="InterPro" id="IPR006122">
    <property type="entry name" value="HMA_Cu_ion-bd"/>
</dbReference>
<dbReference type="InterPro" id="IPR027256">
    <property type="entry name" value="P-typ_ATPase_IB"/>
</dbReference>
<keyword evidence="5 17" id="KW-0812">Transmembrane</keyword>
<dbReference type="FunFam" id="3.40.1110.10:FF:000023">
    <property type="entry name" value="Copper-transporting ATPase 1, putative"/>
    <property type="match status" value="1"/>
</dbReference>
<evidence type="ECO:0000256" key="11">
    <source>
        <dbReference type="ARBA" id="ARBA00022842"/>
    </source>
</evidence>
<dbReference type="Pfam" id="PF00403">
    <property type="entry name" value="HMA"/>
    <property type="match status" value="7"/>
</dbReference>
<dbReference type="SFLD" id="SFLDF00027">
    <property type="entry name" value="p-type_atpase"/>
    <property type="match status" value="1"/>
</dbReference>
<feature type="transmembrane region" description="Helical" evidence="17">
    <location>
        <begin position="755"/>
        <end position="778"/>
    </location>
</feature>
<evidence type="ECO:0000256" key="16">
    <source>
        <dbReference type="ARBA" id="ARBA00023136"/>
    </source>
</evidence>
<dbReference type="GO" id="GO:0005802">
    <property type="term" value="C:trans-Golgi network"/>
    <property type="evidence" value="ECO:0007669"/>
    <property type="project" value="UniProtKB-ARBA"/>
</dbReference>
<dbReference type="SFLD" id="SFLDS00003">
    <property type="entry name" value="Haloacid_Dehalogenase"/>
    <property type="match status" value="1"/>
</dbReference>
<keyword evidence="8 17" id="KW-0547">Nucleotide-binding</keyword>
<dbReference type="PRINTS" id="PR00119">
    <property type="entry name" value="CATATPASE"/>
</dbReference>
<evidence type="ECO:0000256" key="18">
    <source>
        <dbReference type="SAM" id="MobiDB-lite"/>
    </source>
</evidence>
<dbReference type="FunFam" id="3.30.70.100:FF:000001">
    <property type="entry name" value="ATPase copper transporting beta"/>
    <property type="match status" value="7"/>
</dbReference>
<comment type="subcellular location">
    <subcellularLocation>
        <location evidence="1">Golgi apparatus</location>
        <location evidence="1">trans-Golgi network membrane</location>
        <topology evidence="1">Multi-pass membrane protein</topology>
    </subcellularLocation>
    <subcellularLocation>
        <location evidence="17">Membrane</location>
    </subcellularLocation>
</comment>
<evidence type="ECO:0000256" key="4">
    <source>
        <dbReference type="ARBA" id="ARBA00022448"/>
    </source>
</evidence>
<feature type="region of interest" description="Disordered" evidence="18">
    <location>
        <begin position="431"/>
        <end position="466"/>
    </location>
</feature>
<dbReference type="GO" id="GO:0016887">
    <property type="term" value="F:ATP hydrolysis activity"/>
    <property type="evidence" value="ECO:0007669"/>
    <property type="project" value="InterPro"/>
</dbReference>
<dbReference type="GO" id="GO:0005507">
    <property type="term" value="F:copper ion binding"/>
    <property type="evidence" value="ECO:0007669"/>
    <property type="project" value="InterPro"/>
</dbReference>
<keyword evidence="13 17" id="KW-1133">Transmembrane helix</keyword>
<keyword evidence="20" id="KW-1185">Reference proteome</keyword>
<dbReference type="InterPro" id="IPR044492">
    <property type="entry name" value="P_typ_ATPase_HD_dom"/>
</dbReference>
<dbReference type="NCBIfam" id="TIGR01494">
    <property type="entry name" value="ATPase_P-type"/>
    <property type="match status" value="1"/>
</dbReference>
<dbReference type="InterPro" id="IPR036163">
    <property type="entry name" value="HMA_dom_sf"/>
</dbReference>
<keyword evidence="14" id="KW-0186">Copper</keyword>
<dbReference type="PROSITE" id="PS01047">
    <property type="entry name" value="HMA_1"/>
    <property type="match status" value="6"/>
</dbReference>
<feature type="transmembrane region" description="Helical" evidence="17">
    <location>
        <begin position="655"/>
        <end position="674"/>
    </location>
</feature>
<evidence type="ECO:0000313" key="19">
    <source>
        <dbReference type="EMBL" id="CAH1777961.1"/>
    </source>
</evidence>
<dbReference type="SUPFAM" id="SSF81660">
    <property type="entry name" value="Metal cation-transporting ATPase, ATP-binding domain N"/>
    <property type="match status" value="1"/>
</dbReference>
<dbReference type="SUPFAM" id="SSF55008">
    <property type="entry name" value="HMA, heavy metal-associated domain"/>
    <property type="match status" value="7"/>
</dbReference>
<dbReference type="SUPFAM" id="SSF81653">
    <property type="entry name" value="Calcium ATPase, transduction domain A"/>
    <property type="match status" value="1"/>
</dbReference>
<proteinExistence type="inferred from homology"/>
<dbReference type="InterPro" id="IPR006121">
    <property type="entry name" value="HMA_dom"/>
</dbReference>
<dbReference type="GO" id="GO:0016020">
    <property type="term" value="C:membrane"/>
    <property type="evidence" value="ECO:0007669"/>
    <property type="project" value="UniProtKB-SubCell"/>
</dbReference>
<dbReference type="NCBIfam" id="TIGR01525">
    <property type="entry name" value="ATPase-IB_hvy"/>
    <property type="match status" value="1"/>
</dbReference>
<evidence type="ECO:0000313" key="20">
    <source>
        <dbReference type="Proteomes" id="UP000749559"/>
    </source>
</evidence>
<dbReference type="OrthoDB" id="432719at2759"/>
<dbReference type="InterPro" id="IPR059000">
    <property type="entry name" value="ATPase_P-type_domA"/>
</dbReference>
<dbReference type="GO" id="GO:0140581">
    <property type="term" value="F:P-type monovalent copper transporter activity"/>
    <property type="evidence" value="ECO:0007669"/>
    <property type="project" value="UniProtKB-EC"/>
</dbReference>
<dbReference type="SFLD" id="SFLDG00002">
    <property type="entry name" value="C1.7:_P-type_atpase_like"/>
    <property type="match status" value="1"/>
</dbReference>
<dbReference type="Pfam" id="PF00702">
    <property type="entry name" value="Hydrolase"/>
    <property type="match status" value="1"/>
</dbReference>
<organism evidence="19 20">
    <name type="scientific">Owenia fusiformis</name>
    <name type="common">Polychaete worm</name>
    <dbReference type="NCBI Taxonomy" id="6347"/>
    <lineage>
        <taxon>Eukaryota</taxon>
        <taxon>Metazoa</taxon>
        <taxon>Spiralia</taxon>
        <taxon>Lophotrochozoa</taxon>
        <taxon>Annelida</taxon>
        <taxon>Polychaeta</taxon>
        <taxon>Sedentaria</taxon>
        <taxon>Canalipalpata</taxon>
        <taxon>Sabellida</taxon>
        <taxon>Oweniida</taxon>
        <taxon>Oweniidae</taxon>
        <taxon>Owenia</taxon>
    </lineage>
</organism>
<dbReference type="PROSITE" id="PS00154">
    <property type="entry name" value="ATPASE_E1_E2"/>
    <property type="match status" value="1"/>
</dbReference>
<keyword evidence="16 17" id="KW-0472">Membrane</keyword>
<comment type="caution">
    <text evidence="19">The sequence shown here is derived from an EMBL/GenBank/DDBJ whole genome shotgun (WGS) entry which is preliminary data.</text>
</comment>
<protein>
    <recommendedName>
        <fullName evidence="3">P-type Cu(+) transporter</fullName>
        <ecNumber evidence="3">7.2.2.8</ecNumber>
    </recommendedName>
</protein>
<dbReference type="PRINTS" id="PR00942">
    <property type="entry name" value="CUATPASEI"/>
</dbReference>
<evidence type="ECO:0000256" key="9">
    <source>
        <dbReference type="ARBA" id="ARBA00022796"/>
    </source>
</evidence>
<dbReference type="InterPro" id="IPR023214">
    <property type="entry name" value="HAD_sf"/>
</dbReference>